<evidence type="ECO:0000259" key="6">
    <source>
        <dbReference type="Pfam" id="PF01628"/>
    </source>
</evidence>
<accession>A0A975DIM4</accession>
<feature type="domain" description="Heat-inducible transcription repressor HrcA C-terminal" evidence="6">
    <location>
        <begin position="97"/>
        <end position="294"/>
    </location>
</feature>
<comment type="similarity">
    <text evidence="5">Belongs to the HrcA family.</text>
</comment>
<dbReference type="InterPro" id="IPR036390">
    <property type="entry name" value="WH_DNA-bd_sf"/>
</dbReference>
<protein>
    <recommendedName>
        <fullName evidence="5">Heat-inducible transcription repressor HrcA</fullName>
    </recommendedName>
</protein>
<dbReference type="GO" id="GO:0045892">
    <property type="term" value="P:negative regulation of DNA-templated transcription"/>
    <property type="evidence" value="ECO:0007669"/>
    <property type="project" value="UniProtKB-UniRule"/>
</dbReference>
<evidence type="ECO:0000256" key="2">
    <source>
        <dbReference type="ARBA" id="ARBA00023015"/>
    </source>
</evidence>
<evidence type="ECO:0000256" key="3">
    <source>
        <dbReference type="ARBA" id="ARBA00023016"/>
    </source>
</evidence>
<keyword evidence="1 5" id="KW-0678">Repressor</keyword>
<dbReference type="SUPFAM" id="SSF46785">
    <property type="entry name" value="Winged helix' DNA-binding domain"/>
    <property type="match status" value="1"/>
</dbReference>
<dbReference type="PANTHER" id="PTHR34824">
    <property type="entry name" value="HEAT-INDUCIBLE TRANSCRIPTION REPRESSOR HRCA"/>
    <property type="match status" value="1"/>
</dbReference>
<dbReference type="HAMAP" id="MF_00081">
    <property type="entry name" value="HrcA"/>
    <property type="match status" value="1"/>
</dbReference>
<proteinExistence type="inferred from homology"/>
<dbReference type="InterPro" id="IPR002571">
    <property type="entry name" value="HrcA"/>
</dbReference>
<dbReference type="KEGG" id="pxi:J5O05_02500"/>
<dbReference type="Proteomes" id="UP000664904">
    <property type="component" value="Chromosome"/>
</dbReference>
<evidence type="ECO:0000256" key="4">
    <source>
        <dbReference type="ARBA" id="ARBA00023163"/>
    </source>
</evidence>
<sequence>MNISPRDQLVFSAVMSLYCDGHGVPVASSKLVKQTGMAVCSATVRNAMARLEKAGLLYSPHTSAGRVPTEDGFKFWFEQFFDLGELGQYWQPEQSQLVEFAHTLSQKYKVCCCVGLPQVSSQTVFRVEILDFDADTWLVLLIDRSGQSNNICINKPEQNSDQLRYQFATWLNTVFSQQSLMEGLHRMRAMANTAPAQCKVLLAQWTRVLAQQLGSDNSIVVGERHLYNQLELTKELQIGVNLLHWIEDRLAFKNGVSVLLPHDLPYSEFKDCIVLSVPYFANLEYQSRFCIIAPRITAIESLITEFSAIGEIGVETRKSIPIITAIVRIGEVSHV</sequence>
<organism evidence="7 8">
    <name type="scientific">Pseudoalteromonas xiamenensis</name>
    <dbReference type="NCBI Taxonomy" id="882626"/>
    <lineage>
        <taxon>Bacteria</taxon>
        <taxon>Pseudomonadati</taxon>
        <taxon>Pseudomonadota</taxon>
        <taxon>Gammaproteobacteria</taxon>
        <taxon>Alteromonadales</taxon>
        <taxon>Pseudoalteromonadaceae</taxon>
        <taxon>Pseudoalteromonas</taxon>
    </lineage>
</organism>
<dbReference type="Gene3D" id="3.30.390.60">
    <property type="entry name" value="Heat-inducible transcription repressor hrca homolog, domain 3"/>
    <property type="match status" value="1"/>
</dbReference>
<comment type="function">
    <text evidence="5">Negative regulator of class I heat shock genes (grpE-dnaK-dnaJ and groELS operons). Prevents heat-shock induction of these operons.</text>
</comment>
<keyword evidence="8" id="KW-1185">Reference proteome</keyword>
<dbReference type="PIRSF" id="PIRSF005485">
    <property type="entry name" value="HrcA"/>
    <property type="match status" value="1"/>
</dbReference>
<dbReference type="Gene3D" id="3.30.450.40">
    <property type="match status" value="1"/>
</dbReference>
<evidence type="ECO:0000313" key="8">
    <source>
        <dbReference type="Proteomes" id="UP000664904"/>
    </source>
</evidence>
<keyword evidence="2 5" id="KW-0805">Transcription regulation</keyword>
<dbReference type="InterPro" id="IPR036388">
    <property type="entry name" value="WH-like_DNA-bd_sf"/>
</dbReference>
<keyword evidence="4 5" id="KW-0804">Transcription</keyword>
<dbReference type="Gene3D" id="1.10.10.10">
    <property type="entry name" value="Winged helix-like DNA-binding domain superfamily/Winged helix DNA-binding domain"/>
    <property type="match status" value="1"/>
</dbReference>
<name>A0A975DIM4_9GAMM</name>
<dbReference type="InterPro" id="IPR029016">
    <property type="entry name" value="GAF-like_dom_sf"/>
</dbReference>
<reference evidence="7" key="1">
    <citation type="submission" date="2021-03" db="EMBL/GenBank/DDBJ databases">
        <title>Complete Genome of Pseudoalteromonas xiamenensis STKMTI.2, a new potential marine bacterium producing anti-Vibrio compounds.</title>
        <authorList>
            <person name="Handayani D.P."/>
            <person name="Isnansetyo A."/>
            <person name="Istiqomah I."/>
            <person name="Jumina J."/>
        </authorList>
    </citation>
    <scope>NUCLEOTIDE SEQUENCE</scope>
    <source>
        <strain evidence="7">STKMTI.2</strain>
    </source>
</reference>
<dbReference type="RefSeq" id="WP_208843465.1">
    <property type="nucleotide sequence ID" value="NZ_CP072133.1"/>
</dbReference>
<dbReference type="EMBL" id="CP072133">
    <property type="protein sequence ID" value="QTH71842.1"/>
    <property type="molecule type" value="Genomic_DNA"/>
</dbReference>
<dbReference type="SUPFAM" id="SSF55781">
    <property type="entry name" value="GAF domain-like"/>
    <property type="match status" value="1"/>
</dbReference>
<dbReference type="Pfam" id="PF01628">
    <property type="entry name" value="HrcA"/>
    <property type="match status" value="1"/>
</dbReference>
<evidence type="ECO:0000256" key="1">
    <source>
        <dbReference type="ARBA" id="ARBA00022491"/>
    </source>
</evidence>
<keyword evidence="3 5" id="KW-0346">Stress response</keyword>
<evidence type="ECO:0000256" key="5">
    <source>
        <dbReference type="HAMAP-Rule" id="MF_00081"/>
    </source>
</evidence>
<dbReference type="PANTHER" id="PTHR34824:SF1">
    <property type="entry name" value="HEAT-INDUCIBLE TRANSCRIPTION REPRESSOR HRCA"/>
    <property type="match status" value="1"/>
</dbReference>
<dbReference type="GO" id="GO:0003677">
    <property type="term" value="F:DNA binding"/>
    <property type="evidence" value="ECO:0007669"/>
    <property type="project" value="InterPro"/>
</dbReference>
<dbReference type="AlphaFoldDB" id="A0A975DIM4"/>
<dbReference type="InterPro" id="IPR021153">
    <property type="entry name" value="HrcA_C"/>
</dbReference>
<evidence type="ECO:0000313" key="7">
    <source>
        <dbReference type="EMBL" id="QTH71842.1"/>
    </source>
</evidence>
<gene>
    <name evidence="5" type="primary">hrcA</name>
    <name evidence="7" type="ORF">J5O05_02500</name>
</gene>
<dbReference type="InterPro" id="IPR023120">
    <property type="entry name" value="WHTH_transcript_rep_HrcA_IDD"/>
</dbReference>